<name>A0ABN4NXJ3_BORHE</name>
<keyword evidence="1" id="KW-0614">Plasmid</keyword>
<reference evidence="1 2" key="4">
    <citation type="journal article" date="2016" name="Genome Announc.">
        <title>Chromosome and Plasmids of the Tick-Borne Relapsing Fever Agent Borrelia hermsii.</title>
        <authorList>
            <person name="Barbour A.G."/>
        </authorList>
    </citation>
    <scope>NUCLEOTIDE SEQUENCE [LARGE SCALE GENOMIC DNA]</scope>
    <source>
        <strain evidence="1 2">HS1</strain>
    </source>
</reference>
<dbReference type="SUPFAM" id="SSF74748">
    <property type="entry name" value="Variable surface antigen VlsE"/>
    <property type="match status" value="1"/>
</dbReference>
<reference evidence="1 2" key="1">
    <citation type="journal article" date="1994" name="Infect. Immun.">
        <title>A family of surface-exposed proteins of 20 kilodaltons in the genus Borrelia.</title>
        <authorList>
            <person name="Carter C.J."/>
            <person name="Bergstrom S."/>
            <person name="Norris S.J."/>
            <person name="Barbour A.G."/>
        </authorList>
    </citation>
    <scope>NUCLEOTIDE SEQUENCE [LARGE SCALE GENOMIC DNA]</scope>
    <source>
        <strain evidence="1 2">HS1</strain>
    </source>
</reference>
<geneLocation type="plasmid" evidence="1 2">
    <name>lpB58</name>
</geneLocation>
<proteinExistence type="predicted"/>
<organism evidence="1 2">
    <name type="scientific">Borrelia hermsii HS1</name>
    <dbReference type="NCBI Taxonomy" id="1867252"/>
    <lineage>
        <taxon>Bacteria</taxon>
        <taxon>Pseudomonadati</taxon>
        <taxon>Spirochaetota</taxon>
        <taxon>Spirochaetia</taxon>
        <taxon>Spirochaetales</taxon>
        <taxon>Borreliaceae</taxon>
        <taxon>Borrelia</taxon>
    </lineage>
</organism>
<reference evidence="1 2" key="2">
    <citation type="journal article" date="2000" name="Infect. Immun.">
        <title>Surface protein variation by expression site switching in the relapsing fever agent Borrelia hermsii.</title>
        <authorList>
            <person name="Barbour A.G."/>
            <person name="Carter C.J."/>
            <person name="Sohaskey C.D."/>
        </authorList>
    </citation>
    <scope>NUCLEOTIDE SEQUENCE [LARGE SCALE GENOMIC DNA]</scope>
    <source>
        <strain evidence="1 2">HS1</strain>
    </source>
</reference>
<dbReference type="Proteomes" id="UP000078430">
    <property type="component" value="Plasmid lpB58"/>
</dbReference>
<accession>A0ABN4NXJ3</accession>
<dbReference type="EMBL" id="CP014792">
    <property type="protein sequence ID" value="ANA43843.1"/>
    <property type="molecule type" value="Genomic_DNA"/>
</dbReference>
<sequence>MLLAPTDLTASAFCPFFEGQPQSQVPHADTTGVRSVIQGATKSIDSVSKLGFRVAKEGGSIPIGDSNTVGGAAAAEEVGVNTIIKGVKKIIEVAEKSGVKINTVNAGADVASGGSSGTAPAIITVNAAGGGIPLKLMQT</sequence>
<protein>
    <submittedName>
        <fullName evidence="1">VlpB protein-like protein</fullName>
    </submittedName>
</protein>
<reference evidence="1 2" key="3">
    <citation type="journal article" date="2006" name="Mol. Microbiol.">
        <title>Antigenic variation by Borrelia hermsii occurs through recombination between extragenic repetitive elements on linear plasmids.</title>
        <authorList>
            <person name="Dai Q."/>
            <person name="Restrepo B.I."/>
            <person name="Porcella S.F."/>
            <person name="Raffel S.J."/>
            <person name="Schwan T.G."/>
            <person name="Barbour A.G."/>
        </authorList>
    </citation>
    <scope>NUCLEOTIDE SEQUENCE [LARGE SCALE GENOMIC DNA]</scope>
    <source>
        <strain evidence="1 2">HS1</strain>
    </source>
</reference>
<keyword evidence="2" id="KW-1185">Reference proteome</keyword>
<evidence type="ECO:0000313" key="2">
    <source>
        <dbReference type="Proteomes" id="UP000078430"/>
    </source>
</evidence>
<gene>
    <name evidence="1" type="ORF">AXX13_B03</name>
</gene>
<evidence type="ECO:0000313" key="1">
    <source>
        <dbReference type="EMBL" id="ANA43843.1"/>
    </source>
</evidence>